<accession>A0ABS5HS49</accession>
<dbReference type="Proteomes" id="UP001195941">
    <property type="component" value="Unassembled WGS sequence"/>
</dbReference>
<keyword evidence="2" id="KW-1185">Reference proteome</keyword>
<proteinExistence type="predicted"/>
<dbReference type="RefSeq" id="WP_212701318.1">
    <property type="nucleotide sequence ID" value="NZ_JADMKU010000009.1"/>
</dbReference>
<organism evidence="1 2">
    <name type="scientific">Thalassovita aquimarina</name>
    <dbReference type="NCBI Taxonomy" id="2785917"/>
    <lineage>
        <taxon>Bacteria</taxon>
        <taxon>Pseudomonadati</taxon>
        <taxon>Pseudomonadota</taxon>
        <taxon>Alphaproteobacteria</taxon>
        <taxon>Rhodobacterales</taxon>
        <taxon>Roseobacteraceae</taxon>
        <taxon>Thalassovita</taxon>
    </lineage>
</organism>
<protein>
    <submittedName>
        <fullName evidence="1">Uncharacterized protein</fullName>
    </submittedName>
</protein>
<evidence type="ECO:0000313" key="2">
    <source>
        <dbReference type="Proteomes" id="UP001195941"/>
    </source>
</evidence>
<sequence length="85" mass="9141">MIGKIGGILAGVLAVPLAVALGLIASQRPAEMAGDDEAFFADRYEPVMSRYNDRGRYRLVEGVSHLGIVDAPETRQAIAELLDEL</sequence>
<gene>
    <name evidence="1" type="ORF">IT775_11785</name>
</gene>
<name>A0ABS5HS49_9RHOB</name>
<dbReference type="EMBL" id="JADMKU010000009">
    <property type="protein sequence ID" value="MBR9651801.1"/>
    <property type="molecule type" value="Genomic_DNA"/>
</dbReference>
<evidence type="ECO:0000313" key="1">
    <source>
        <dbReference type="EMBL" id="MBR9651801.1"/>
    </source>
</evidence>
<reference evidence="1 2" key="1">
    <citation type="journal article" date="2021" name="Arch. Microbiol.">
        <title>Thalassobius aquimarinus sp. nov., isolated from the Sea of Japan seashore.</title>
        <authorList>
            <person name="Kurilenko V.V."/>
            <person name="Romanenko L.A."/>
            <person name="Chernysheva N.Y."/>
            <person name="Velansky P.V."/>
            <person name="Tekutyeva L.A."/>
            <person name="Isaeva M.P."/>
            <person name="Mikhailov V.V."/>
        </authorList>
    </citation>
    <scope>NUCLEOTIDE SEQUENCE [LARGE SCALE GENOMIC DNA]</scope>
    <source>
        <strain evidence="1 2">KMM 8518</strain>
    </source>
</reference>
<comment type="caution">
    <text evidence="1">The sequence shown here is derived from an EMBL/GenBank/DDBJ whole genome shotgun (WGS) entry which is preliminary data.</text>
</comment>